<evidence type="ECO:0000313" key="2">
    <source>
        <dbReference type="EMBL" id="EGW06418.1"/>
    </source>
</evidence>
<name>G3HNR5_CRIGR</name>
<sequence>MGPRATCRLGKQYQMSCISPPPPPPPPLPSPPLPPPPLLQSSLNVCSTGL</sequence>
<gene>
    <name evidence="2" type="ORF">I79_012408</name>
</gene>
<protein>
    <submittedName>
        <fullName evidence="2">Uncharacterized protein</fullName>
    </submittedName>
</protein>
<organism evidence="2 3">
    <name type="scientific">Cricetulus griseus</name>
    <name type="common">Chinese hamster</name>
    <name type="synonym">Cricetulus barabensis griseus</name>
    <dbReference type="NCBI Taxonomy" id="10029"/>
    <lineage>
        <taxon>Eukaryota</taxon>
        <taxon>Metazoa</taxon>
        <taxon>Chordata</taxon>
        <taxon>Craniata</taxon>
        <taxon>Vertebrata</taxon>
        <taxon>Euteleostomi</taxon>
        <taxon>Mammalia</taxon>
        <taxon>Eutheria</taxon>
        <taxon>Euarchontoglires</taxon>
        <taxon>Glires</taxon>
        <taxon>Rodentia</taxon>
        <taxon>Myomorpha</taxon>
        <taxon>Muroidea</taxon>
        <taxon>Cricetidae</taxon>
        <taxon>Cricetinae</taxon>
        <taxon>Cricetulus</taxon>
    </lineage>
</organism>
<evidence type="ECO:0000256" key="1">
    <source>
        <dbReference type="SAM" id="MobiDB-lite"/>
    </source>
</evidence>
<dbReference type="AlphaFoldDB" id="G3HNR5"/>
<dbReference type="InParanoid" id="G3HNR5"/>
<evidence type="ECO:0000313" key="3">
    <source>
        <dbReference type="Proteomes" id="UP000001075"/>
    </source>
</evidence>
<accession>G3HNR5</accession>
<feature type="compositionally biased region" description="Pro residues" evidence="1">
    <location>
        <begin position="19"/>
        <end position="38"/>
    </location>
</feature>
<reference evidence="3" key="1">
    <citation type="journal article" date="2011" name="Nat. Biotechnol.">
        <title>The genomic sequence of the Chinese hamster ovary (CHO)-K1 cell line.</title>
        <authorList>
            <person name="Xu X."/>
            <person name="Nagarajan H."/>
            <person name="Lewis N.E."/>
            <person name="Pan S."/>
            <person name="Cai Z."/>
            <person name="Liu X."/>
            <person name="Chen W."/>
            <person name="Xie M."/>
            <person name="Wang W."/>
            <person name="Hammond S."/>
            <person name="Andersen M.R."/>
            <person name="Neff N."/>
            <person name="Passarelli B."/>
            <person name="Koh W."/>
            <person name="Fan H.C."/>
            <person name="Wang J."/>
            <person name="Gui Y."/>
            <person name="Lee K.H."/>
            <person name="Betenbaugh M.J."/>
            <person name="Quake S.R."/>
            <person name="Famili I."/>
            <person name="Palsson B.O."/>
            <person name="Wang J."/>
        </authorList>
    </citation>
    <scope>NUCLEOTIDE SEQUENCE [LARGE SCALE GENOMIC DNA]</scope>
    <source>
        <strain evidence="3">CHO K1 cell line</strain>
    </source>
</reference>
<feature type="region of interest" description="Disordered" evidence="1">
    <location>
        <begin position="14"/>
        <end position="50"/>
    </location>
</feature>
<dbReference type="EMBL" id="JH000550">
    <property type="protein sequence ID" value="EGW06418.1"/>
    <property type="molecule type" value="Genomic_DNA"/>
</dbReference>
<dbReference type="Proteomes" id="UP000001075">
    <property type="component" value="Unassembled WGS sequence"/>
</dbReference>
<proteinExistence type="predicted"/>